<dbReference type="Proteomes" id="UP000373149">
    <property type="component" value="Unassembled WGS sequence"/>
</dbReference>
<name>A0A5N8WX37_9ACTN</name>
<accession>A0A5N8WX37</accession>
<evidence type="ECO:0000313" key="2">
    <source>
        <dbReference type="Proteomes" id="UP000373149"/>
    </source>
</evidence>
<comment type="caution">
    <text evidence="1">The sequence shown here is derived from an EMBL/GenBank/DDBJ whole genome shotgun (WGS) entry which is preliminary data.</text>
</comment>
<gene>
    <name evidence="1" type="ORF">FPZ41_26665</name>
</gene>
<organism evidence="1 2">
    <name type="scientific">Streptomyces acidicola</name>
    <dbReference type="NCBI Taxonomy" id="2596892"/>
    <lineage>
        <taxon>Bacteria</taxon>
        <taxon>Bacillati</taxon>
        <taxon>Actinomycetota</taxon>
        <taxon>Actinomycetes</taxon>
        <taxon>Kitasatosporales</taxon>
        <taxon>Streptomycetaceae</taxon>
        <taxon>Streptomyces</taxon>
    </lineage>
</organism>
<dbReference type="RefSeq" id="WP_152866225.1">
    <property type="nucleotide sequence ID" value="NZ_VMNX01000116.1"/>
</dbReference>
<keyword evidence="2" id="KW-1185">Reference proteome</keyword>
<dbReference type="AlphaFoldDB" id="A0A5N8WX37"/>
<evidence type="ECO:0000313" key="1">
    <source>
        <dbReference type="EMBL" id="MPY51961.1"/>
    </source>
</evidence>
<sequence>MILKLYGRNLIVDTCFGVSKSTRFSSPLLSATVMALIDRMHPITLLCGADRTYMASLELPQHAIDLTEIGDIEIMQNDLVFPLVG</sequence>
<reference evidence="1 2" key="1">
    <citation type="submission" date="2019-09" db="EMBL/GenBank/DDBJ databases">
        <authorList>
            <person name="Duangmal K."/>
            <person name="Teo W.F.A."/>
            <person name="Lipun K."/>
        </authorList>
    </citation>
    <scope>NUCLEOTIDE SEQUENCE [LARGE SCALE GENOMIC DNA]</scope>
    <source>
        <strain evidence="1 2">K1PN6</strain>
    </source>
</reference>
<dbReference type="EMBL" id="VMNX01000116">
    <property type="protein sequence ID" value="MPY51961.1"/>
    <property type="molecule type" value="Genomic_DNA"/>
</dbReference>
<proteinExistence type="predicted"/>
<protein>
    <submittedName>
        <fullName evidence="1">Uncharacterized protein</fullName>
    </submittedName>
</protein>